<dbReference type="Pfam" id="PF02771">
    <property type="entry name" value="Acyl-CoA_dh_N"/>
    <property type="match status" value="1"/>
</dbReference>
<sequence>MMRMISSYTSRLTIGSRHEGLQMTTPEATIAEVRTDVRRFLAEELAAASFRPTCDSWIQGHSVAFSRKLGDRGWLGMTWPQRYGGGGHSARERFTVIEELLAAGAPVAAHWIADRQTGPLLLRAGTEQQKRTFLPAIARGRLFIAAGMSEPDSGSDLASVRTRAVPTATGWRVSGRKVWTSHAHRSHYLLALVRTAAPDGDRHAGLSQMLIKLDSPGVAVRPIEVMTGESHFTEVTLDDVDVPNGMVVGRVGDGWRGVMSELAHERSGPERYLSTFPLLAELVSGGTVDGETALADIGSATARLWALRSLSLRVQDLLERGSPTDTAAALVKDLGTRLEGDIINITRRASQRGPGRADHGALPGLLRAAQLAAPSFTLRGGTNEILRGLVARGLGARDA</sequence>
<dbReference type="KEGG" id="pbro:HOP40_33215"/>
<dbReference type="Proteomes" id="UP000505377">
    <property type="component" value="Chromosome"/>
</dbReference>
<dbReference type="Gene3D" id="1.10.540.10">
    <property type="entry name" value="Acyl-CoA dehydrogenase/oxidase, N-terminal domain"/>
    <property type="match status" value="1"/>
</dbReference>
<dbReference type="GO" id="GO:0050660">
    <property type="term" value="F:flavin adenine dinucleotide binding"/>
    <property type="evidence" value="ECO:0007669"/>
    <property type="project" value="InterPro"/>
</dbReference>
<dbReference type="SUPFAM" id="SSF56645">
    <property type="entry name" value="Acyl-CoA dehydrogenase NM domain-like"/>
    <property type="match status" value="1"/>
</dbReference>
<proteinExistence type="predicted"/>
<name>A0A6M6JRS6_9PSEU</name>
<dbReference type="GO" id="GO:0003995">
    <property type="term" value="F:acyl-CoA dehydrogenase activity"/>
    <property type="evidence" value="ECO:0007669"/>
    <property type="project" value="InterPro"/>
</dbReference>
<protein>
    <submittedName>
        <fullName evidence="4">Acyl-CoA dehydrogenase</fullName>
    </submittedName>
</protein>
<dbReference type="InterPro" id="IPR037069">
    <property type="entry name" value="AcylCoA_DH/ox_N_sf"/>
</dbReference>
<dbReference type="InterPro" id="IPR013786">
    <property type="entry name" value="AcylCoA_DH/ox_N"/>
</dbReference>
<dbReference type="InterPro" id="IPR046373">
    <property type="entry name" value="Acyl-CoA_Oxase/DH_mid-dom_sf"/>
</dbReference>
<dbReference type="Gene3D" id="2.40.110.10">
    <property type="entry name" value="Butyryl-CoA Dehydrogenase, subunit A, domain 2"/>
    <property type="match status" value="1"/>
</dbReference>
<accession>A0A6M6JRS6</accession>
<evidence type="ECO:0000313" key="5">
    <source>
        <dbReference type="Proteomes" id="UP000505377"/>
    </source>
</evidence>
<dbReference type="PANTHER" id="PTHR43292:SF4">
    <property type="entry name" value="ACYL-COA DEHYDROGENASE FADE34"/>
    <property type="match status" value="1"/>
</dbReference>
<feature type="domain" description="Acyl-CoA dehydrogenase/oxidase N-terminal" evidence="3">
    <location>
        <begin position="32"/>
        <end position="140"/>
    </location>
</feature>
<dbReference type="InterPro" id="IPR006091">
    <property type="entry name" value="Acyl-CoA_Oxase/DH_mid-dom"/>
</dbReference>
<gene>
    <name evidence="4" type="ORF">HOP40_33215</name>
</gene>
<dbReference type="InterPro" id="IPR006089">
    <property type="entry name" value="Acyl-CoA_DH_CS"/>
</dbReference>
<dbReference type="Pfam" id="PF02770">
    <property type="entry name" value="Acyl-CoA_dh_M"/>
    <property type="match status" value="1"/>
</dbReference>
<keyword evidence="5" id="KW-1185">Reference proteome</keyword>
<dbReference type="InterPro" id="IPR009100">
    <property type="entry name" value="AcylCoA_DH/oxidase_NM_dom_sf"/>
</dbReference>
<dbReference type="InterPro" id="IPR052161">
    <property type="entry name" value="Mycobact_Acyl-CoA_DH"/>
</dbReference>
<organism evidence="4 5">
    <name type="scientific">Pseudonocardia broussonetiae</name>
    <dbReference type="NCBI Taxonomy" id="2736640"/>
    <lineage>
        <taxon>Bacteria</taxon>
        <taxon>Bacillati</taxon>
        <taxon>Actinomycetota</taxon>
        <taxon>Actinomycetes</taxon>
        <taxon>Pseudonocardiales</taxon>
        <taxon>Pseudonocardiaceae</taxon>
        <taxon>Pseudonocardia</taxon>
    </lineage>
</organism>
<evidence type="ECO:0000256" key="1">
    <source>
        <dbReference type="ARBA" id="ARBA00023002"/>
    </source>
</evidence>
<evidence type="ECO:0000259" key="3">
    <source>
        <dbReference type="Pfam" id="PF02771"/>
    </source>
</evidence>
<dbReference type="PANTHER" id="PTHR43292">
    <property type="entry name" value="ACYL-COA DEHYDROGENASE"/>
    <property type="match status" value="1"/>
</dbReference>
<evidence type="ECO:0000259" key="2">
    <source>
        <dbReference type="Pfam" id="PF02770"/>
    </source>
</evidence>
<reference evidence="4 5" key="1">
    <citation type="submission" date="2020-05" db="EMBL/GenBank/DDBJ databases">
        <authorList>
            <person name="Mo P."/>
        </authorList>
    </citation>
    <scope>NUCLEOTIDE SEQUENCE [LARGE SCALE GENOMIC DNA]</scope>
    <source>
        <strain evidence="4 5">Gen01</strain>
    </source>
</reference>
<keyword evidence="1" id="KW-0560">Oxidoreductase</keyword>
<dbReference type="PROSITE" id="PS00072">
    <property type="entry name" value="ACYL_COA_DH_1"/>
    <property type="match status" value="1"/>
</dbReference>
<dbReference type="AlphaFoldDB" id="A0A6M6JRS6"/>
<dbReference type="GO" id="GO:0005886">
    <property type="term" value="C:plasma membrane"/>
    <property type="evidence" value="ECO:0007669"/>
    <property type="project" value="TreeGrafter"/>
</dbReference>
<feature type="domain" description="Acyl-CoA oxidase/dehydrogenase middle" evidence="2">
    <location>
        <begin position="145"/>
        <end position="240"/>
    </location>
</feature>
<evidence type="ECO:0000313" key="4">
    <source>
        <dbReference type="EMBL" id="QJY50030.1"/>
    </source>
</evidence>
<dbReference type="EMBL" id="CP053564">
    <property type="protein sequence ID" value="QJY50030.1"/>
    <property type="molecule type" value="Genomic_DNA"/>
</dbReference>
<dbReference type="Gene3D" id="1.20.140.10">
    <property type="entry name" value="Butyryl-CoA Dehydrogenase, subunit A, domain 3"/>
    <property type="match status" value="1"/>
</dbReference>